<keyword evidence="2" id="KW-0170">Cobalt</keyword>
<evidence type="ECO:0000256" key="2">
    <source>
        <dbReference type="ARBA" id="ARBA00023285"/>
    </source>
</evidence>
<dbReference type="SUPFAM" id="SSF52242">
    <property type="entry name" value="Cobalamin (vitamin B12)-binding domain"/>
    <property type="match status" value="1"/>
</dbReference>
<dbReference type="Pfam" id="PF02310">
    <property type="entry name" value="B12-binding"/>
    <property type="match status" value="1"/>
</dbReference>
<evidence type="ECO:0000259" key="3">
    <source>
        <dbReference type="PROSITE" id="PS51332"/>
    </source>
</evidence>
<feature type="domain" description="B12-binding N-terminal" evidence="4">
    <location>
        <begin position="1"/>
        <end position="88"/>
    </location>
</feature>
<evidence type="ECO:0000313" key="5">
    <source>
        <dbReference type="EMBL" id="BBB91107.1"/>
    </source>
</evidence>
<dbReference type="PANTHER" id="PTHR45833:SF1">
    <property type="entry name" value="METHIONINE SYNTHASE"/>
    <property type="match status" value="1"/>
</dbReference>
<dbReference type="GO" id="GO:0032259">
    <property type="term" value="P:methylation"/>
    <property type="evidence" value="ECO:0007669"/>
    <property type="project" value="UniProtKB-KW"/>
</dbReference>
<accession>A0A348AJ59</accession>
<keyword evidence="5" id="KW-0808">Transferase</keyword>
<dbReference type="GO" id="GO:0050667">
    <property type="term" value="P:homocysteine metabolic process"/>
    <property type="evidence" value="ECO:0007669"/>
    <property type="project" value="TreeGrafter"/>
</dbReference>
<dbReference type="Pfam" id="PF02607">
    <property type="entry name" value="B12-binding_2"/>
    <property type="match status" value="1"/>
</dbReference>
<dbReference type="GO" id="GO:0046872">
    <property type="term" value="F:metal ion binding"/>
    <property type="evidence" value="ECO:0007669"/>
    <property type="project" value="UniProtKB-KW"/>
</dbReference>
<evidence type="ECO:0000313" key="6">
    <source>
        <dbReference type="Proteomes" id="UP000276437"/>
    </source>
</evidence>
<reference evidence="5 6" key="1">
    <citation type="journal article" date="2018" name="Int. J. Syst. Evol. Microbiol.">
        <title>Methylomusa anaerophila gen. nov., sp. nov., an anaerobic methanol-utilizing bacterium isolated from a microbial fuel cell.</title>
        <authorList>
            <person name="Amano N."/>
            <person name="Yamamuro A."/>
            <person name="Miyahara M."/>
            <person name="Kouzuma A."/>
            <person name="Abe T."/>
            <person name="Watanabe K."/>
        </authorList>
    </citation>
    <scope>NUCLEOTIDE SEQUENCE [LARGE SCALE GENOMIC DNA]</scope>
    <source>
        <strain evidence="5 6">MMFC1</strain>
    </source>
</reference>
<dbReference type="GO" id="GO:0046653">
    <property type="term" value="P:tetrahydrofolate metabolic process"/>
    <property type="evidence" value="ECO:0007669"/>
    <property type="project" value="TreeGrafter"/>
</dbReference>
<keyword evidence="5" id="KW-0489">Methyltransferase</keyword>
<dbReference type="InterPro" id="IPR036724">
    <property type="entry name" value="Cobalamin-bd_sf"/>
</dbReference>
<dbReference type="OrthoDB" id="9783599at2"/>
<dbReference type="EMBL" id="AP018449">
    <property type="protein sequence ID" value="BBB91107.1"/>
    <property type="molecule type" value="Genomic_DNA"/>
</dbReference>
<dbReference type="GO" id="GO:0005829">
    <property type="term" value="C:cytosol"/>
    <property type="evidence" value="ECO:0007669"/>
    <property type="project" value="TreeGrafter"/>
</dbReference>
<protein>
    <submittedName>
        <fullName evidence="5">Methionine synthase</fullName>
        <ecNumber evidence="5">2.1.1.13</ecNumber>
    </submittedName>
</protein>
<organism evidence="5 6">
    <name type="scientific">Methylomusa anaerophila</name>
    <dbReference type="NCBI Taxonomy" id="1930071"/>
    <lineage>
        <taxon>Bacteria</taxon>
        <taxon>Bacillati</taxon>
        <taxon>Bacillota</taxon>
        <taxon>Negativicutes</taxon>
        <taxon>Selenomonadales</taxon>
        <taxon>Sporomusaceae</taxon>
        <taxon>Methylomusa</taxon>
    </lineage>
</organism>
<dbReference type="SUPFAM" id="SSF47644">
    <property type="entry name" value="Methionine synthase domain"/>
    <property type="match status" value="1"/>
</dbReference>
<proteinExistence type="predicted"/>
<dbReference type="PROSITE" id="PS51337">
    <property type="entry name" value="B12_BINDING_NTER"/>
    <property type="match status" value="1"/>
</dbReference>
<dbReference type="GO" id="GO:0008705">
    <property type="term" value="F:methionine synthase activity"/>
    <property type="evidence" value="ECO:0007669"/>
    <property type="project" value="UniProtKB-EC"/>
</dbReference>
<keyword evidence="6" id="KW-1185">Reference proteome</keyword>
<dbReference type="PANTHER" id="PTHR45833">
    <property type="entry name" value="METHIONINE SYNTHASE"/>
    <property type="match status" value="1"/>
</dbReference>
<gene>
    <name evidence="5" type="primary">metH_3</name>
    <name evidence="5" type="ORF">MAMMFC1_01776</name>
</gene>
<dbReference type="InterPro" id="IPR036594">
    <property type="entry name" value="Meth_synthase_dom"/>
</dbReference>
<dbReference type="Proteomes" id="UP000276437">
    <property type="component" value="Chromosome"/>
</dbReference>
<dbReference type="PROSITE" id="PS51332">
    <property type="entry name" value="B12_BINDING"/>
    <property type="match status" value="1"/>
</dbReference>
<feature type="domain" description="B12-binding" evidence="3">
    <location>
        <begin position="93"/>
        <end position="219"/>
    </location>
</feature>
<evidence type="ECO:0000259" key="4">
    <source>
        <dbReference type="PROSITE" id="PS51337"/>
    </source>
</evidence>
<dbReference type="KEGG" id="mana:MAMMFC1_01776"/>
<evidence type="ECO:0000256" key="1">
    <source>
        <dbReference type="ARBA" id="ARBA00022723"/>
    </source>
</evidence>
<dbReference type="Gene3D" id="1.10.1240.10">
    <property type="entry name" value="Methionine synthase domain"/>
    <property type="match status" value="1"/>
</dbReference>
<dbReference type="EC" id="2.1.1.13" evidence="5"/>
<name>A0A348AJ59_9FIRM</name>
<dbReference type="InterPro" id="IPR003759">
    <property type="entry name" value="Cbl-bd_cap"/>
</dbReference>
<dbReference type="RefSeq" id="WP_158618710.1">
    <property type="nucleotide sequence ID" value="NZ_AP018449.1"/>
</dbReference>
<keyword evidence="1" id="KW-0479">Metal-binding</keyword>
<dbReference type="Gene3D" id="3.40.50.280">
    <property type="entry name" value="Cobalamin-binding domain"/>
    <property type="match status" value="1"/>
</dbReference>
<dbReference type="AlphaFoldDB" id="A0A348AJ59"/>
<dbReference type="InterPro" id="IPR006158">
    <property type="entry name" value="Cobalamin-bd"/>
</dbReference>
<dbReference type="GO" id="GO:0031419">
    <property type="term" value="F:cobalamin binding"/>
    <property type="evidence" value="ECO:0007669"/>
    <property type="project" value="InterPro"/>
</dbReference>
<sequence length="223" mass="24679">MLKVQKMLVGAMARLDDAMVLNLVKQGLQMGINPYVLLEEVRAGTERVGELYNKGEYFLSDLIMAAEIFKDVLEMVSKVSKGKNRTTPLVSPYSPVIFGTVENDIHDIGKNITIGILRYSGFSVWDLGVDVPAAAFVEAAKRCQSRIICLTGLITESYDSMKKTVQLLDEAGLRGRMTLIIGGLVNEVVRQYTGADYWSTDCRKVLELCRTISTGNEMKAQSL</sequence>
<dbReference type="InterPro" id="IPR050554">
    <property type="entry name" value="Met_Synthase/Corrinoid"/>
</dbReference>
<dbReference type="SMART" id="SM01018">
    <property type="entry name" value="B12-binding_2"/>
    <property type="match status" value="1"/>
</dbReference>